<dbReference type="InterPro" id="IPR047109">
    <property type="entry name" value="CAD-like"/>
</dbReference>
<dbReference type="InterPro" id="IPR002328">
    <property type="entry name" value="ADH_Zn_CS"/>
</dbReference>
<keyword evidence="8" id="KW-0560">Oxidoreductase</keyword>
<dbReference type="FunFam" id="3.40.50.720:FF:000158">
    <property type="entry name" value="Zinc-binding alcohol dehydrogenase"/>
    <property type="match status" value="1"/>
</dbReference>
<evidence type="ECO:0000256" key="7">
    <source>
        <dbReference type="ARBA" id="ARBA00022857"/>
    </source>
</evidence>
<feature type="domain" description="Alcohol dehydrogenase-like C-terminal" evidence="12">
    <location>
        <begin position="189"/>
        <end position="313"/>
    </location>
</feature>
<comment type="cofactor">
    <cofactor evidence="1 11">
        <name>Zn(2+)</name>
        <dbReference type="ChEBI" id="CHEBI:29105"/>
    </cofactor>
</comment>
<evidence type="ECO:0000256" key="8">
    <source>
        <dbReference type="ARBA" id="ARBA00023002"/>
    </source>
</evidence>
<keyword evidence="4" id="KW-0597">Phosphoprotein</keyword>
<dbReference type="GO" id="GO:0008270">
    <property type="term" value="F:zinc ion binding"/>
    <property type="evidence" value="ECO:0007669"/>
    <property type="project" value="InterPro"/>
</dbReference>
<dbReference type="CDD" id="cd05283">
    <property type="entry name" value="CAD1"/>
    <property type="match status" value="1"/>
</dbReference>
<gene>
    <name evidence="14" type="ORF">CANCADRAFT_32732</name>
</gene>
<evidence type="ECO:0000256" key="1">
    <source>
        <dbReference type="ARBA" id="ARBA00001947"/>
    </source>
</evidence>
<dbReference type="PROSITE" id="PS00059">
    <property type="entry name" value="ADH_ZINC"/>
    <property type="match status" value="1"/>
</dbReference>
<dbReference type="AlphaFoldDB" id="A0A1E4TCX6"/>
<accession>A0A1E4TCX6</accession>
<keyword evidence="6 11" id="KW-0862">Zinc</keyword>
<dbReference type="EMBL" id="KV453843">
    <property type="protein sequence ID" value="ODV89498.1"/>
    <property type="molecule type" value="Genomic_DNA"/>
</dbReference>
<dbReference type="Gene3D" id="3.90.180.10">
    <property type="entry name" value="Medium-chain alcohol dehydrogenases, catalytic domain"/>
    <property type="match status" value="1"/>
</dbReference>
<sequence>MVYPDTFEGFFVESPETWTKPKRREFTPKKFGDSDIDIEIEVCGICGSDVHTASGGWGRGTYPICVGHEIVGKALRVGPAVKSIKVGDRVGVGAQILSCLECDDCKNDNEQYCANWINTYGGVYEDGTVAQGGYSSHIRAHELYVFPIPDEIESKHACVMLCAGITTYSPLVRNGCGPGSKVGVVGIGGLGHFAILWAKALGAEVTVFSRTDKKKEDAFKLGADHFIATEKPGWADANARSLNLIINTANSSAGFNLNDYIKTLKVSGRFISVGLPEGGGFSLSARNFLKNSALFGSSHIGSKKEILEMLDLAVKKNVTPMVECIPISESGCGEGLERCYNNQCRYRIVLTDYDKAFAR</sequence>
<dbReference type="SUPFAM" id="SSF51735">
    <property type="entry name" value="NAD(P)-binding Rossmann-fold domains"/>
    <property type="match status" value="1"/>
</dbReference>
<evidence type="ECO:0000313" key="14">
    <source>
        <dbReference type="EMBL" id="ODV89498.1"/>
    </source>
</evidence>
<evidence type="ECO:0000256" key="11">
    <source>
        <dbReference type="RuleBase" id="RU361277"/>
    </source>
</evidence>
<reference evidence="15" key="1">
    <citation type="submission" date="2016-02" db="EMBL/GenBank/DDBJ databases">
        <title>Comparative genomics of biotechnologically important yeasts.</title>
        <authorList>
            <consortium name="DOE Joint Genome Institute"/>
            <person name="Riley R."/>
            <person name="Haridas S."/>
            <person name="Wolfe K.H."/>
            <person name="Lopes M.R."/>
            <person name="Hittinger C.T."/>
            <person name="Goker M."/>
            <person name="Salamov A."/>
            <person name="Wisecaver J."/>
            <person name="Long T.M."/>
            <person name="Aerts A.L."/>
            <person name="Barry K."/>
            <person name="Choi C."/>
            <person name="Clum A."/>
            <person name="Coughlan A.Y."/>
            <person name="Deshpande S."/>
            <person name="Douglass A.P."/>
            <person name="Hanson S.J."/>
            <person name="Klenk H.-P."/>
            <person name="Labutti K."/>
            <person name="Lapidus A."/>
            <person name="Lindquist E."/>
            <person name="Lipzen A."/>
            <person name="Meier-Kolthoff J.P."/>
            <person name="Ohm R.A."/>
            <person name="Otillar R.P."/>
            <person name="Pangilinan J."/>
            <person name="Peng Y."/>
            <person name="Rokas A."/>
            <person name="Rosa C.A."/>
            <person name="Scheuner C."/>
            <person name="Sibirny A.A."/>
            <person name="Slot J.C."/>
            <person name="Stielow J.B."/>
            <person name="Sun H."/>
            <person name="Kurtzman C.P."/>
            <person name="Blackwell M."/>
            <person name="Jeffries T.W."/>
            <person name="Grigoriev I.V."/>
        </authorList>
    </citation>
    <scope>NUCLEOTIDE SEQUENCE [LARGE SCALE GENOMIC DNA]</scope>
    <source>
        <strain evidence="15">NRRL Y-17796</strain>
    </source>
</reference>
<dbReference type="InterPro" id="IPR011032">
    <property type="entry name" value="GroES-like_sf"/>
</dbReference>
<evidence type="ECO:0000256" key="2">
    <source>
        <dbReference type="ARBA" id="ARBA00008072"/>
    </source>
</evidence>
<proteinExistence type="inferred from homology"/>
<dbReference type="InterPro" id="IPR013154">
    <property type="entry name" value="ADH-like_N"/>
</dbReference>
<evidence type="ECO:0000313" key="15">
    <source>
        <dbReference type="Proteomes" id="UP000095023"/>
    </source>
</evidence>
<dbReference type="InterPro" id="IPR029752">
    <property type="entry name" value="D-isomer_DH_CS1"/>
</dbReference>
<evidence type="ECO:0000256" key="4">
    <source>
        <dbReference type="ARBA" id="ARBA00022553"/>
    </source>
</evidence>
<dbReference type="GO" id="GO:0006066">
    <property type="term" value="P:alcohol metabolic process"/>
    <property type="evidence" value="ECO:0007669"/>
    <property type="project" value="UniProtKB-ARBA"/>
</dbReference>
<evidence type="ECO:0000256" key="6">
    <source>
        <dbReference type="ARBA" id="ARBA00022833"/>
    </source>
</evidence>
<organism evidence="14 15">
    <name type="scientific">Tortispora caseinolytica NRRL Y-17796</name>
    <dbReference type="NCBI Taxonomy" id="767744"/>
    <lineage>
        <taxon>Eukaryota</taxon>
        <taxon>Fungi</taxon>
        <taxon>Dikarya</taxon>
        <taxon>Ascomycota</taxon>
        <taxon>Saccharomycotina</taxon>
        <taxon>Trigonopsidomycetes</taxon>
        <taxon>Trigonopsidales</taxon>
        <taxon>Trigonopsidaceae</taxon>
        <taxon>Tortispora</taxon>
    </lineage>
</organism>
<protein>
    <recommendedName>
        <fullName evidence="9">alcohol dehydrogenase (NADP(+))</fullName>
        <ecNumber evidence="9">1.1.1.2</ecNumber>
    </recommendedName>
</protein>
<dbReference type="EC" id="1.1.1.2" evidence="9"/>
<evidence type="ECO:0000259" key="12">
    <source>
        <dbReference type="Pfam" id="PF00107"/>
    </source>
</evidence>
<keyword evidence="7" id="KW-0521">NADP</keyword>
<dbReference type="PROSITE" id="PS00065">
    <property type="entry name" value="D_2_HYDROXYACID_DH_1"/>
    <property type="match status" value="1"/>
</dbReference>
<keyword evidence="15" id="KW-1185">Reference proteome</keyword>
<evidence type="ECO:0000259" key="13">
    <source>
        <dbReference type="Pfam" id="PF08240"/>
    </source>
</evidence>
<dbReference type="Proteomes" id="UP000095023">
    <property type="component" value="Unassembled WGS sequence"/>
</dbReference>
<dbReference type="InterPro" id="IPR036291">
    <property type="entry name" value="NAD(P)-bd_dom_sf"/>
</dbReference>
<evidence type="ECO:0000256" key="9">
    <source>
        <dbReference type="ARBA" id="ARBA00024074"/>
    </source>
</evidence>
<dbReference type="SUPFAM" id="SSF50129">
    <property type="entry name" value="GroES-like"/>
    <property type="match status" value="1"/>
</dbReference>
<comment type="catalytic activity">
    <reaction evidence="10">
        <text>a primary alcohol + NADP(+) = an aldehyde + NADPH + H(+)</text>
        <dbReference type="Rhea" id="RHEA:15937"/>
        <dbReference type="ChEBI" id="CHEBI:15378"/>
        <dbReference type="ChEBI" id="CHEBI:15734"/>
        <dbReference type="ChEBI" id="CHEBI:17478"/>
        <dbReference type="ChEBI" id="CHEBI:57783"/>
        <dbReference type="ChEBI" id="CHEBI:58349"/>
        <dbReference type="EC" id="1.1.1.2"/>
    </reaction>
    <physiologicalReaction direction="left-to-right" evidence="10">
        <dbReference type="Rhea" id="RHEA:15938"/>
    </physiologicalReaction>
    <physiologicalReaction direction="right-to-left" evidence="10">
        <dbReference type="Rhea" id="RHEA:15939"/>
    </physiologicalReaction>
</comment>
<dbReference type="Pfam" id="PF08240">
    <property type="entry name" value="ADH_N"/>
    <property type="match status" value="1"/>
</dbReference>
<dbReference type="PANTHER" id="PTHR42683">
    <property type="entry name" value="ALDEHYDE REDUCTASE"/>
    <property type="match status" value="1"/>
</dbReference>
<comment type="similarity">
    <text evidence="2 11">Belongs to the zinc-containing alcohol dehydrogenase family.</text>
</comment>
<dbReference type="InterPro" id="IPR013149">
    <property type="entry name" value="ADH-like_C"/>
</dbReference>
<evidence type="ECO:0000256" key="3">
    <source>
        <dbReference type="ARBA" id="ARBA00011738"/>
    </source>
</evidence>
<evidence type="ECO:0000256" key="5">
    <source>
        <dbReference type="ARBA" id="ARBA00022723"/>
    </source>
</evidence>
<keyword evidence="5 11" id="KW-0479">Metal-binding</keyword>
<dbReference type="Pfam" id="PF00107">
    <property type="entry name" value="ADH_zinc_N"/>
    <property type="match status" value="1"/>
</dbReference>
<dbReference type="OrthoDB" id="1879366at2759"/>
<evidence type="ECO:0000256" key="10">
    <source>
        <dbReference type="ARBA" id="ARBA00050997"/>
    </source>
</evidence>
<name>A0A1E4TCX6_9ASCO</name>
<comment type="subunit">
    <text evidence="3">Homodimer.</text>
</comment>
<dbReference type="GO" id="GO:0008106">
    <property type="term" value="F:alcohol dehydrogenase (NADP+) activity"/>
    <property type="evidence" value="ECO:0007669"/>
    <property type="project" value="UniProtKB-EC"/>
</dbReference>
<feature type="domain" description="Alcohol dehydrogenase-like N-terminal" evidence="13">
    <location>
        <begin position="33"/>
        <end position="150"/>
    </location>
</feature>
<dbReference type="Gene3D" id="3.40.50.720">
    <property type="entry name" value="NAD(P)-binding Rossmann-like Domain"/>
    <property type="match status" value="1"/>
</dbReference>